<evidence type="ECO:0000313" key="4">
    <source>
        <dbReference type="EMBL" id="MFC3958619.1"/>
    </source>
</evidence>
<dbReference type="AlphaFoldDB" id="A0ABD5NPV8"/>
<name>A0ABD5NPV8_9EURY</name>
<evidence type="ECO:0000256" key="1">
    <source>
        <dbReference type="SAM" id="Coils"/>
    </source>
</evidence>
<accession>A0ABD5NPV8</accession>
<dbReference type="PROSITE" id="PS51688">
    <property type="entry name" value="ICA"/>
    <property type="match status" value="1"/>
</dbReference>
<comment type="caution">
    <text evidence="4">The sequence shown here is derived from an EMBL/GenBank/DDBJ whole genome shotgun (WGS) entry which is preliminary data.</text>
</comment>
<feature type="coiled-coil region" evidence="1">
    <location>
        <begin position="115"/>
        <end position="159"/>
    </location>
</feature>
<dbReference type="Proteomes" id="UP001595846">
    <property type="component" value="Unassembled WGS sequence"/>
</dbReference>
<feature type="compositionally biased region" description="Acidic residues" evidence="2">
    <location>
        <begin position="175"/>
        <end position="193"/>
    </location>
</feature>
<dbReference type="InterPro" id="IPR030392">
    <property type="entry name" value="S74_ICA"/>
</dbReference>
<dbReference type="RefSeq" id="WP_256530959.1">
    <property type="nucleotide sequence ID" value="NZ_CP101824.1"/>
</dbReference>
<feature type="compositionally biased region" description="Low complexity" evidence="2">
    <location>
        <begin position="35"/>
        <end position="45"/>
    </location>
</feature>
<evidence type="ECO:0000313" key="5">
    <source>
        <dbReference type="Proteomes" id="UP001595846"/>
    </source>
</evidence>
<organism evidence="4 5">
    <name type="scientific">Halovivax cerinus</name>
    <dbReference type="NCBI Taxonomy" id="1487865"/>
    <lineage>
        <taxon>Archaea</taxon>
        <taxon>Methanobacteriati</taxon>
        <taxon>Methanobacteriota</taxon>
        <taxon>Stenosarchaea group</taxon>
        <taxon>Halobacteria</taxon>
        <taxon>Halobacteriales</taxon>
        <taxon>Natrialbaceae</taxon>
        <taxon>Halovivax</taxon>
    </lineage>
</organism>
<keyword evidence="5" id="KW-1185">Reference proteome</keyword>
<evidence type="ECO:0000256" key="2">
    <source>
        <dbReference type="SAM" id="MobiDB-lite"/>
    </source>
</evidence>
<feature type="region of interest" description="Disordered" evidence="2">
    <location>
        <begin position="35"/>
        <end position="54"/>
    </location>
</feature>
<proteinExistence type="predicted"/>
<protein>
    <submittedName>
        <fullName evidence="4">Tail fiber domain-containing protein</fullName>
    </submittedName>
</protein>
<feature type="region of interest" description="Disordered" evidence="2">
    <location>
        <begin position="161"/>
        <end position="214"/>
    </location>
</feature>
<sequence>MNGSGVTGAETFHVKATGGVRFITGGGTTYISGGSTGWSTTSTRSAKTNVEPVEPSAVLEGVESMPVATWEYTGDDGDGAGTTHIGPMAEDFHEAFDVGDSDRHINSINADGVALAAIKGLAERLDEREERLDDQRGRLDELEAENEALRERLDALEARRLAADGGDADSGIDGGDTDSGIDEVDDPGTEGDDGAAAGVSKTVAGSESAGGEVR</sequence>
<keyword evidence="1" id="KW-0175">Coiled coil</keyword>
<feature type="domain" description="Peptidase S74" evidence="3">
    <location>
        <begin position="42"/>
        <end position="160"/>
    </location>
</feature>
<dbReference type="Pfam" id="PF13884">
    <property type="entry name" value="Peptidase_S74"/>
    <property type="match status" value="1"/>
</dbReference>
<dbReference type="GeneID" id="73903671"/>
<evidence type="ECO:0000259" key="3">
    <source>
        <dbReference type="PROSITE" id="PS51688"/>
    </source>
</evidence>
<reference evidence="4 5" key="1">
    <citation type="journal article" date="2019" name="Int. J. Syst. Evol. Microbiol.">
        <title>The Global Catalogue of Microorganisms (GCM) 10K type strain sequencing project: providing services to taxonomists for standard genome sequencing and annotation.</title>
        <authorList>
            <consortium name="The Broad Institute Genomics Platform"/>
            <consortium name="The Broad Institute Genome Sequencing Center for Infectious Disease"/>
            <person name="Wu L."/>
            <person name="Ma J."/>
        </authorList>
    </citation>
    <scope>NUCLEOTIDE SEQUENCE [LARGE SCALE GENOMIC DNA]</scope>
    <source>
        <strain evidence="4 5">IBRC-M 10256</strain>
    </source>
</reference>
<dbReference type="EMBL" id="JBHSAQ010000006">
    <property type="protein sequence ID" value="MFC3958619.1"/>
    <property type="molecule type" value="Genomic_DNA"/>
</dbReference>
<gene>
    <name evidence="4" type="ORF">ACFOUR_09595</name>
</gene>